<dbReference type="PANTHER" id="PTHR39596">
    <property type="match status" value="1"/>
</dbReference>
<evidence type="ECO:0008006" key="3">
    <source>
        <dbReference type="Google" id="ProtNLM"/>
    </source>
</evidence>
<keyword evidence="2" id="KW-1185">Reference proteome</keyword>
<evidence type="ECO:0000313" key="2">
    <source>
        <dbReference type="Proteomes" id="UP001251528"/>
    </source>
</evidence>
<name>A0AAJ0FRY2_9HYPO</name>
<proteinExistence type="predicted"/>
<gene>
    <name evidence="1" type="ORF">QQS21_007566</name>
</gene>
<sequence>MDLFCEPNDPIPIADNKTPFVCIETWDGGLFRTYGHRKGRTSITPNMLRLIPDIPPAEQPYLENLYPTPKDVLQPFLQTWLYFGMLAEMLSLNEVAPGVRLMDKESAMAEISELYKKLTRSEDGETVLVAGEILKWRPLFRERLDLAPNKFERMVYLCSCLQYSMVLLHSTENIDHNVRYSIAALGELFSTGIYAAASLAQPKIELPIMGYFWHRDYIKEGSVVEDRMLKNGWCLSEVEKVRSQVQGLYTMHYTSLLKKTEPWLNHSNCSRSVCNAFQLDIASYEPAHVDKACGCAMIEAPAGQVSGILRDSDTYPVIRIQGFSSGNLDDLEIFVEEYRPGVSYVALSHVWANGLGNPSSNALPRCQIARIANLVARLPPEPGTTEAPRLWLDTLCCPVELGTKMISLERIADVYRKSYHVLVLDTSLTAFRHEGTHPAELLVRAFGCSPWMRRLWTLQEGALGRALQIQFADRAANNMALLTELFVIAGQDVRYMRIWQDVTNEFNQLLGFSPKTGPENTIVWTRPQITTLQRSLHFRTVSVPSDEPLCISTLMNLDTKYIAAGQDAEHRMIRVWEKLAESHGGISTRLLFYLDEPIDIPGWRWAPKSLLASAVQDSVLSLDDRVMRFHNEYRDSKSIRCLGIPTPLGLKVRLAGFRVVPNPFFPELPLHPWPEVINPTEDQVLMQAEATGQWYRIIDWYRSKKLPVWTREERLAYDRMENRPICRAIDTGKCAIILDQKLEMLGDTTACCLVQVEEASPAQLQAVGYSDSEGQAPLKARRERTVIMSKLTEAEGKMMNMVRGLAKTVAQDESTAEFLKAQKRSAPGNTDWDAAEGKVREKMKEVMAEAWQAHPDMQQTMRDTVGESLDDYVWVMIPKWFSHGVGMRDLGEQVWYVD</sequence>
<organism evidence="1 2">
    <name type="scientific">Conoideocrella luteorostrata</name>
    <dbReference type="NCBI Taxonomy" id="1105319"/>
    <lineage>
        <taxon>Eukaryota</taxon>
        <taxon>Fungi</taxon>
        <taxon>Dikarya</taxon>
        <taxon>Ascomycota</taxon>
        <taxon>Pezizomycotina</taxon>
        <taxon>Sordariomycetes</taxon>
        <taxon>Hypocreomycetidae</taxon>
        <taxon>Hypocreales</taxon>
        <taxon>Clavicipitaceae</taxon>
        <taxon>Conoideocrella</taxon>
    </lineage>
</organism>
<dbReference type="EMBL" id="JASWJB010000158">
    <property type="protein sequence ID" value="KAK2594716.1"/>
    <property type="molecule type" value="Genomic_DNA"/>
</dbReference>
<accession>A0AAJ0FRY2</accession>
<evidence type="ECO:0000313" key="1">
    <source>
        <dbReference type="EMBL" id="KAK2594716.1"/>
    </source>
</evidence>
<dbReference type="AlphaFoldDB" id="A0AAJ0FRY2"/>
<reference evidence="1" key="1">
    <citation type="submission" date="2023-06" db="EMBL/GenBank/DDBJ databases">
        <title>Conoideocrella luteorostrata (Hypocreales: Clavicipitaceae), a potential biocontrol fungus for elongate hemlock scale in United States Christmas tree production areas.</title>
        <authorList>
            <person name="Barrett H."/>
            <person name="Lovett B."/>
            <person name="Macias A.M."/>
            <person name="Stajich J.E."/>
            <person name="Kasson M.T."/>
        </authorList>
    </citation>
    <scope>NUCLEOTIDE SEQUENCE</scope>
    <source>
        <strain evidence="1">ARSEF 14590</strain>
    </source>
</reference>
<comment type="caution">
    <text evidence="1">The sequence shown here is derived from an EMBL/GenBank/DDBJ whole genome shotgun (WGS) entry which is preliminary data.</text>
</comment>
<dbReference type="Proteomes" id="UP001251528">
    <property type="component" value="Unassembled WGS sequence"/>
</dbReference>
<protein>
    <recommendedName>
        <fullName evidence="3">Heterokaryon incompatibility domain-containing protein</fullName>
    </recommendedName>
</protein>
<dbReference type="PANTHER" id="PTHR39596:SF2">
    <property type="entry name" value="HET DOMAIN PROTEIN (AFU_ORTHOLOGUE AFUA_1G17550)-RELATED"/>
    <property type="match status" value="1"/>
</dbReference>